<dbReference type="GO" id="GO:0016491">
    <property type="term" value="F:oxidoreductase activity"/>
    <property type="evidence" value="ECO:0007669"/>
    <property type="project" value="UniProtKB-KW"/>
</dbReference>
<gene>
    <name evidence="4" type="ORF">BLS_004612</name>
</gene>
<keyword evidence="1" id="KW-0521">NADP</keyword>
<reference evidence="4 5" key="1">
    <citation type="submission" date="2019-11" db="EMBL/GenBank/DDBJ databases">
        <title>Venturia inaequalis Genome Resource.</title>
        <authorList>
            <person name="Lichtner F.J."/>
        </authorList>
    </citation>
    <scope>NUCLEOTIDE SEQUENCE [LARGE SCALE GENOMIC DNA]</scope>
    <source>
        <strain evidence="4">Bline_iso_100314</strain>
    </source>
</reference>
<accession>A0A8H3U0M0</accession>
<keyword evidence="2" id="KW-0560">Oxidoreductase</keyword>
<dbReference type="AlphaFoldDB" id="A0A8H3U0M0"/>
<evidence type="ECO:0000313" key="5">
    <source>
        <dbReference type="Proteomes" id="UP000433883"/>
    </source>
</evidence>
<dbReference type="InterPro" id="IPR045312">
    <property type="entry name" value="PCBER-like"/>
</dbReference>
<dbReference type="InterPro" id="IPR051609">
    <property type="entry name" value="NmrA/Isoflavone_reductase-like"/>
</dbReference>
<comment type="caution">
    <text evidence="4">The sequence shown here is derived from an EMBL/GenBank/DDBJ whole genome shotgun (WGS) entry which is preliminary data.</text>
</comment>
<protein>
    <recommendedName>
        <fullName evidence="3">NmrA-like domain-containing protein</fullName>
    </recommendedName>
</protein>
<dbReference type="Pfam" id="PF05368">
    <property type="entry name" value="NmrA"/>
    <property type="match status" value="1"/>
</dbReference>
<evidence type="ECO:0000256" key="1">
    <source>
        <dbReference type="ARBA" id="ARBA00022857"/>
    </source>
</evidence>
<evidence type="ECO:0000256" key="2">
    <source>
        <dbReference type="ARBA" id="ARBA00023002"/>
    </source>
</evidence>
<dbReference type="Proteomes" id="UP000433883">
    <property type="component" value="Unassembled WGS sequence"/>
</dbReference>
<name>A0A8H3U0M0_VENIN</name>
<dbReference type="EMBL" id="WNWQ01003034">
    <property type="protein sequence ID" value="KAE9961108.1"/>
    <property type="molecule type" value="Genomic_DNA"/>
</dbReference>
<dbReference type="PANTHER" id="PTHR47706:SF9">
    <property type="entry name" value="NMRA-LIKE DOMAIN-CONTAINING PROTEIN-RELATED"/>
    <property type="match status" value="1"/>
</dbReference>
<dbReference type="SUPFAM" id="SSF51735">
    <property type="entry name" value="NAD(P)-binding Rossmann-fold domains"/>
    <property type="match status" value="1"/>
</dbReference>
<organism evidence="4 5">
    <name type="scientific">Venturia inaequalis</name>
    <name type="common">Apple scab fungus</name>
    <dbReference type="NCBI Taxonomy" id="5025"/>
    <lineage>
        <taxon>Eukaryota</taxon>
        <taxon>Fungi</taxon>
        <taxon>Dikarya</taxon>
        <taxon>Ascomycota</taxon>
        <taxon>Pezizomycotina</taxon>
        <taxon>Dothideomycetes</taxon>
        <taxon>Pleosporomycetidae</taxon>
        <taxon>Venturiales</taxon>
        <taxon>Venturiaceae</taxon>
        <taxon>Venturia</taxon>
    </lineage>
</organism>
<dbReference type="CDD" id="cd05259">
    <property type="entry name" value="PCBER_SDR_a"/>
    <property type="match status" value="1"/>
</dbReference>
<dbReference type="Gene3D" id="3.90.25.10">
    <property type="entry name" value="UDP-galactose 4-epimerase, domain 1"/>
    <property type="match status" value="1"/>
</dbReference>
<proteinExistence type="predicted"/>
<dbReference type="Gene3D" id="3.40.50.720">
    <property type="entry name" value="NAD(P)-binding Rossmann-like Domain"/>
    <property type="match status" value="1"/>
</dbReference>
<evidence type="ECO:0000313" key="4">
    <source>
        <dbReference type="EMBL" id="KAE9961108.1"/>
    </source>
</evidence>
<evidence type="ECO:0000259" key="3">
    <source>
        <dbReference type="Pfam" id="PF05368"/>
    </source>
</evidence>
<dbReference type="InterPro" id="IPR008030">
    <property type="entry name" value="NmrA-like"/>
</dbReference>
<feature type="domain" description="NmrA-like" evidence="3">
    <location>
        <begin position="4"/>
        <end position="239"/>
    </location>
</feature>
<dbReference type="InterPro" id="IPR036291">
    <property type="entry name" value="NAD(P)-bd_dom_sf"/>
</dbReference>
<sequence length="306" mass="33940">MTIKTVTLLGADGRLGPAVLKALVDSNFKVQVLKRASSTSPPNYPPGVTETKIPDDFPAPSLESALKNQDALIVTIPGTNTALQKKLADAAVKTGVARFIPADFGSVDSDSERAREWVPLYVDKYEFRGYLSALSEGNPGFSWTAVVCGHFFDYDPLWLHIDVGNRRADILDEGDVPASASTMATIGLAVARILGKADDARTRNRTLFIQSFCKTQMDVIRAFERATGDRFELKRIDGMEFARERREEMRTGVVKAATEDVVWVLGAYEADWRQREGFANELLGLEEESLDEICKRIVEEPSMKRM</sequence>
<dbReference type="PANTHER" id="PTHR47706">
    <property type="entry name" value="NMRA-LIKE FAMILY PROTEIN"/>
    <property type="match status" value="1"/>
</dbReference>